<gene>
    <name evidence="1" type="ORF">I596_2529</name>
</gene>
<dbReference type="RefSeq" id="WP_150132129.1">
    <property type="nucleotide sequence ID" value="NZ_CP015249.1"/>
</dbReference>
<proteinExistence type="predicted"/>
<name>A0A167H1S4_9GAMM</name>
<evidence type="ECO:0000313" key="1">
    <source>
        <dbReference type="EMBL" id="ANB18532.1"/>
    </source>
</evidence>
<protein>
    <submittedName>
        <fullName evidence="1">Uncharacterized protein</fullName>
    </submittedName>
</protein>
<dbReference type="STRING" id="1300342.I596_2529"/>
<reference evidence="1 2" key="1">
    <citation type="submission" date="2016-04" db="EMBL/GenBank/DDBJ databases">
        <title>Complete genome sequence of Dokdonella koreensis DS-123T.</title>
        <authorList>
            <person name="Kim J.F."/>
            <person name="Lee H."/>
            <person name="Kwak M.-J."/>
        </authorList>
    </citation>
    <scope>NUCLEOTIDE SEQUENCE [LARGE SCALE GENOMIC DNA]</scope>
    <source>
        <strain evidence="1 2">DS-123</strain>
    </source>
</reference>
<dbReference type="Proteomes" id="UP000076830">
    <property type="component" value="Chromosome"/>
</dbReference>
<keyword evidence="2" id="KW-1185">Reference proteome</keyword>
<accession>A0A167H1S4</accession>
<sequence length="90" mass="10021">MHHTILFQFRLSSSQSIGPRALRRLWSRACQSADVSVQREIRTLGFGKSVPTYALCGPSRLDDLPVIEARLRHLLAESGLVATFSTVRPS</sequence>
<dbReference type="EMBL" id="CP015249">
    <property type="protein sequence ID" value="ANB18532.1"/>
    <property type="molecule type" value="Genomic_DNA"/>
</dbReference>
<evidence type="ECO:0000313" key="2">
    <source>
        <dbReference type="Proteomes" id="UP000076830"/>
    </source>
</evidence>
<dbReference type="AlphaFoldDB" id="A0A167H1S4"/>
<dbReference type="OrthoDB" id="5986167at2"/>
<organism evidence="1 2">
    <name type="scientific">Dokdonella koreensis DS-123</name>
    <dbReference type="NCBI Taxonomy" id="1300342"/>
    <lineage>
        <taxon>Bacteria</taxon>
        <taxon>Pseudomonadati</taxon>
        <taxon>Pseudomonadota</taxon>
        <taxon>Gammaproteobacteria</taxon>
        <taxon>Lysobacterales</taxon>
        <taxon>Rhodanobacteraceae</taxon>
        <taxon>Dokdonella</taxon>
    </lineage>
</organism>
<dbReference type="KEGG" id="dko:I596_2529"/>